<dbReference type="RefSeq" id="WP_310429055.1">
    <property type="nucleotide sequence ID" value="NZ_JAVDYC010000001.1"/>
</dbReference>
<dbReference type="EMBL" id="JAVDYC010000001">
    <property type="protein sequence ID" value="MDR7328131.1"/>
    <property type="molecule type" value="Genomic_DNA"/>
</dbReference>
<evidence type="ECO:0000256" key="2">
    <source>
        <dbReference type="SAM" id="Phobius"/>
    </source>
</evidence>
<dbReference type="AlphaFoldDB" id="A0AAE4A0C7"/>
<keyword evidence="2" id="KW-1133">Transmembrane helix</keyword>
<gene>
    <name evidence="3" type="ORF">J2S44_008381</name>
</gene>
<accession>A0AAE4A0C7</accession>
<proteinExistence type="predicted"/>
<feature type="transmembrane region" description="Helical" evidence="2">
    <location>
        <begin position="193"/>
        <end position="211"/>
    </location>
</feature>
<evidence type="ECO:0000313" key="4">
    <source>
        <dbReference type="Proteomes" id="UP001183629"/>
    </source>
</evidence>
<feature type="transmembrane region" description="Helical" evidence="2">
    <location>
        <begin position="48"/>
        <end position="67"/>
    </location>
</feature>
<keyword evidence="4" id="KW-1185">Reference proteome</keyword>
<name>A0AAE4A0C7_9ACTN</name>
<protein>
    <recommendedName>
        <fullName evidence="5">Tryptophan-rich sensory protein</fullName>
    </recommendedName>
</protein>
<feature type="region of interest" description="Disordered" evidence="1">
    <location>
        <begin position="239"/>
        <end position="272"/>
    </location>
</feature>
<sequence length="272" mass="27784">MDDRIRSLALAAATGAFVATPTLGAVFGAGEQTRRYDTVITPPAYAFWVWAPIFAGAAASTVAQCRATGRGDPVSRRAGWPLAAAYAANTAWSVAAQSDRFRYTPYLLPLATACAATAHIRLQDAGPARGALALTPASTGLLLGWTALASTVNIAAVTVPGKPSHGTVAACAAGLLAASTALATGVAASRRGALPFALAAGWGLLTTALTGSRPRPVRLAAALGATTVALAAAHASTLSGTGTGTGTRRLRHLDARRRRHLDRDARRRSRTP</sequence>
<keyword evidence="2" id="KW-0472">Membrane</keyword>
<keyword evidence="2" id="KW-0812">Transmembrane</keyword>
<comment type="caution">
    <text evidence="3">The sequence shown here is derived from an EMBL/GenBank/DDBJ whole genome shotgun (WGS) entry which is preliminary data.</text>
</comment>
<evidence type="ECO:0000313" key="3">
    <source>
        <dbReference type="EMBL" id="MDR7328131.1"/>
    </source>
</evidence>
<reference evidence="3 4" key="1">
    <citation type="submission" date="2023-07" db="EMBL/GenBank/DDBJ databases">
        <title>Sequencing the genomes of 1000 actinobacteria strains.</title>
        <authorList>
            <person name="Klenk H.-P."/>
        </authorList>
    </citation>
    <scope>NUCLEOTIDE SEQUENCE [LARGE SCALE GENOMIC DNA]</scope>
    <source>
        <strain evidence="3 4">DSM 44711</strain>
    </source>
</reference>
<feature type="compositionally biased region" description="Basic residues" evidence="1">
    <location>
        <begin position="248"/>
        <end position="272"/>
    </location>
</feature>
<dbReference type="Proteomes" id="UP001183629">
    <property type="component" value="Unassembled WGS sequence"/>
</dbReference>
<organism evidence="3 4">
    <name type="scientific">Catenuloplanes niger</name>
    <dbReference type="NCBI Taxonomy" id="587534"/>
    <lineage>
        <taxon>Bacteria</taxon>
        <taxon>Bacillati</taxon>
        <taxon>Actinomycetota</taxon>
        <taxon>Actinomycetes</taxon>
        <taxon>Micromonosporales</taxon>
        <taxon>Micromonosporaceae</taxon>
        <taxon>Catenuloplanes</taxon>
    </lineage>
</organism>
<feature type="transmembrane region" description="Helical" evidence="2">
    <location>
        <begin position="166"/>
        <end position="187"/>
    </location>
</feature>
<evidence type="ECO:0000256" key="1">
    <source>
        <dbReference type="SAM" id="MobiDB-lite"/>
    </source>
</evidence>
<evidence type="ECO:0008006" key="5">
    <source>
        <dbReference type="Google" id="ProtNLM"/>
    </source>
</evidence>